<keyword evidence="10" id="KW-0067">ATP-binding</keyword>
<dbReference type="InterPro" id="IPR050398">
    <property type="entry name" value="HssS/ArlS-like"/>
</dbReference>
<dbReference type="SMART" id="SM00387">
    <property type="entry name" value="HATPase_c"/>
    <property type="match status" value="1"/>
</dbReference>
<evidence type="ECO:0000256" key="11">
    <source>
        <dbReference type="ARBA" id="ARBA00022989"/>
    </source>
</evidence>
<keyword evidence="11 14" id="KW-1133">Transmembrane helix</keyword>
<dbReference type="GO" id="GO:0016301">
    <property type="term" value="F:kinase activity"/>
    <property type="evidence" value="ECO:0007669"/>
    <property type="project" value="UniProtKB-KW"/>
</dbReference>
<dbReference type="SMART" id="SM00304">
    <property type="entry name" value="HAMP"/>
    <property type="match status" value="1"/>
</dbReference>
<protein>
    <recommendedName>
        <fullName evidence="3">histidine kinase</fullName>
        <ecNumber evidence="3">2.7.13.3</ecNumber>
    </recommendedName>
</protein>
<dbReference type="CDD" id="cd00075">
    <property type="entry name" value="HATPase"/>
    <property type="match status" value="1"/>
</dbReference>
<dbReference type="SUPFAM" id="SSF158472">
    <property type="entry name" value="HAMP domain-like"/>
    <property type="match status" value="1"/>
</dbReference>
<dbReference type="InterPro" id="IPR005467">
    <property type="entry name" value="His_kinase_dom"/>
</dbReference>
<dbReference type="InterPro" id="IPR003661">
    <property type="entry name" value="HisK_dim/P_dom"/>
</dbReference>
<keyword evidence="4" id="KW-1003">Cell membrane</keyword>
<dbReference type="EC" id="2.7.13.3" evidence="3"/>
<evidence type="ECO:0000259" key="16">
    <source>
        <dbReference type="PROSITE" id="PS50885"/>
    </source>
</evidence>
<reference evidence="17 18" key="1">
    <citation type="submission" date="2024-03" db="EMBL/GenBank/DDBJ databases">
        <title>Chitinophaga caseinilytica sp. nov., a casein hydrolysing bacterium isolated from forest soil.</title>
        <authorList>
            <person name="Lee D.S."/>
            <person name="Han D.M."/>
            <person name="Baek J.H."/>
            <person name="Choi D.G."/>
            <person name="Jeon J.H."/>
            <person name="Jeon C.O."/>
        </authorList>
    </citation>
    <scope>NUCLEOTIDE SEQUENCE [LARGE SCALE GENOMIC DNA]</scope>
    <source>
        <strain evidence="17 18">KACC 19118</strain>
    </source>
</reference>
<evidence type="ECO:0000313" key="17">
    <source>
        <dbReference type="EMBL" id="WZN45732.1"/>
    </source>
</evidence>
<dbReference type="SUPFAM" id="SSF47384">
    <property type="entry name" value="Homodimeric domain of signal transducing histidine kinase"/>
    <property type="match status" value="1"/>
</dbReference>
<dbReference type="PANTHER" id="PTHR45528:SF1">
    <property type="entry name" value="SENSOR HISTIDINE KINASE CPXA"/>
    <property type="match status" value="1"/>
</dbReference>
<dbReference type="CDD" id="cd06225">
    <property type="entry name" value="HAMP"/>
    <property type="match status" value="1"/>
</dbReference>
<dbReference type="InterPro" id="IPR003594">
    <property type="entry name" value="HATPase_dom"/>
</dbReference>
<dbReference type="Gene3D" id="6.10.340.10">
    <property type="match status" value="1"/>
</dbReference>
<keyword evidence="6" id="KW-0808">Transferase</keyword>
<evidence type="ECO:0000256" key="1">
    <source>
        <dbReference type="ARBA" id="ARBA00000085"/>
    </source>
</evidence>
<gene>
    <name evidence="17" type="ORF">WJU22_22805</name>
</gene>
<organism evidence="17 18">
    <name type="scientific">Chitinophaga caseinilytica</name>
    <dbReference type="NCBI Taxonomy" id="2267521"/>
    <lineage>
        <taxon>Bacteria</taxon>
        <taxon>Pseudomonadati</taxon>
        <taxon>Bacteroidota</taxon>
        <taxon>Chitinophagia</taxon>
        <taxon>Chitinophagales</taxon>
        <taxon>Chitinophagaceae</taxon>
        <taxon>Chitinophaga</taxon>
    </lineage>
</organism>
<evidence type="ECO:0000256" key="5">
    <source>
        <dbReference type="ARBA" id="ARBA00022553"/>
    </source>
</evidence>
<dbReference type="CDD" id="cd00082">
    <property type="entry name" value="HisKA"/>
    <property type="match status" value="1"/>
</dbReference>
<dbReference type="Pfam" id="PF00512">
    <property type="entry name" value="HisKA"/>
    <property type="match status" value="1"/>
</dbReference>
<comment type="subcellular location">
    <subcellularLocation>
        <location evidence="2">Cell membrane</location>
        <topology evidence="2">Multi-pass membrane protein</topology>
    </subcellularLocation>
</comment>
<dbReference type="Gene3D" id="3.30.565.10">
    <property type="entry name" value="Histidine kinase-like ATPase, C-terminal domain"/>
    <property type="match status" value="1"/>
</dbReference>
<feature type="transmembrane region" description="Helical" evidence="14">
    <location>
        <begin position="7"/>
        <end position="30"/>
    </location>
</feature>
<dbReference type="SMART" id="SM00388">
    <property type="entry name" value="HisKA"/>
    <property type="match status" value="1"/>
</dbReference>
<keyword evidence="5" id="KW-0597">Phosphoprotein</keyword>
<evidence type="ECO:0000259" key="15">
    <source>
        <dbReference type="PROSITE" id="PS50109"/>
    </source>
</evidence>
<dbReference type="InterPro" id="IPR036097">
    <property type="entry name" value="HisK_dim/P_sf"/>
</dbReference>
<keyword evidence="13 14" id="KW-0472">Membrane</keyword>
<keyword evidence="12" id="KW-0902">Two-component regulatory system</keyword>
<dbReference type="Proteomes" id="UP001449657">
    <property type="component" value="Chromosome"/>
</dbReference>
<keyword evidence="9 17" id="KW-0418">Kinase</keyword>
<evidence type="ECO:0000256" key="10">
    <source>
        <dbReference type="ARBA" id="ARBA00022840"/>
    </source>
</evidence>
<feature type="domain" description="HAMP" evidence="16">
    <location>
        <begin position="177"/>
        <end position="230"/>
    </location>
</feature>
<dbReference type="SUPFAM" id="SSF55874">
    <property type="entry name" value="ATPase domain of HSP90 chaperone/DNA topoisomerase II/histidine kinase"/>
    <property type="match status" value="1"/>
</dbReference>
<dbReference type="RefSeq" id="WP_341840482.1">
    <property type="nucleotide sequence ID" value="NZ_CP149792.1"/>
</dbReference>
<evidence type="ECO:0000256" key="7">
    <source>
        <dbReference type="ARBA" id="ARBA00022692"/>
    </source>
</evidence>
<evidence type="ECO:0000256" key="8">
    <source>
        <dbReference type="ARBA" id="ARBA00022741"/>
    </source>
</evidence>
<evidence type="ECO:0000256" key="14">
    <source>
        <dbReference type="SAM" id="Phobius"/>
    </source>
</evidence>
<dbReference type="PROSITE" id="PS50109">
    <property type="entry name" value="HIS_KIN"/>
    <property type="match status" value="1"/>
</dbReference>
<dbReference type="Pfam" id="PF00672">
    <property type="entry name" value="HAMP"/>
    <property type="match status" value="1"/>
</dbReference>
<evidence type="ECO:0000256" key="12">
    <source>
        <dbReference type="ARBA" id="ARBA00023012"/>
    </source>
</evidence>
<evidence type="ECO:0000256" key="13">
    <source>
        <dbReference type="ARBA" id="ARBA00023136"/>
    </source>
</evidence>
<keyword evidence="7 14" id="KW-0812">Transmembrane</keyword>
<dbReference type="Gene3D" id="1.10.287.130">
    <property type="match status" value="1"/>
</dbReference>
<feature type="transmembrane region" description="Helical" evidence="14">
    <location>
        <begin position="122"/>
        <end position="144"/>
    </location>
</feature>
<accession>A0ABZ2Z2E2</accession>
<evidence type="ECO:0000256" key="6">
    <source>
        <dbReference type="ARBA" id="ARBA00022679"/>
    </source>
</evidence>
<dbReference type="InterPro" id="IPR004358">
    <property type="entry name" value="Sig_transdc_His_kin-like_C"/>
</dbReference>
<evidence type="ECO:0000256" key="3">
    <source>
        <dbReference type="ARBA" id="ARBA00012438"/>
    </source>
</evidence>
<dbReference type="InterPro" id="IPR003660">
    <property type="entry name" value="HAMP_dom"/>
</dbReference>
<comment type="catalytic activity">
    <reaction evidence="1">
        <text>ATP + protein L-histidine = ADP + protein N-phospho-L-histidine.</text>
        <dbReference type="EC" id="2.7.13.3"/>
    </reaction>
</comment>
<evidence type="ECO:0000256" key="9">
    <source>
        <dbReference type="ARBA" id="ARBA00022777"/>
    </source>
</evidence>
<keyword evidence="18" id="KW-1185">Reference proteome</keyword>
<evidence type="ECO:0000256" key="2">
    <source>
        <dbReference type="ARBA" id="ARBA00004651"/>
    </source>
</evidence>
<proteinExistence type="predicted"/>
<keyword evidence="8" id="KW-0547">Nucleotide-binding</keyword>
<dbReference type="PRINTS" id="PR00344">
    <property type="entry name" value="BCTRLSENSOR"/>
</dbReference>
<dbReference type="PANTHER" id="PTHR45528">
    <property type="entry name" value="SENSOR HISTIDINE KINASE CPXA"/>
    <property type="match status" value="1"/>
</dbReference>
<dbReference type="PROSITE" id="PS50885">
    <property type="entry name" value="HAMP"/>
    <property type="match status" value="1"/>
</dbReference>
<feature type="domain" description="Histidine kinase" evidence="15">
    <location>
        <begin position="238"/>
        <end position="455"/>
    </location>
</feature>
<dbReference type="Pfam" id="PF02518">
    <property type="entry name" value="HATPase_c"/>
    <property type="match status" value="1"/>
</dbReference>
<feature type="transmembrane region" description="Helical" evidence="14">
    <location>
        <begin position="156"/>
        <end position="180"/>
    </location>
</feature>
<sequence length="455" mass="51085">MKISNKIMLLFSVLTFSIILLMSFFVYYLANRYSFGDFYKRLEIRAYVTANAAYPPNGTDTTAYNIIRDRHLEKLPSEEEYIIPVAYAAGRFVRPAKPNLPYAFYDEVVRQGQNTYRYNERFYAGILISHSGGRSVVVVSAVNEYRSQYMAELRKILVICFLVATALIVGAGVFFSQYILAPVHRIMHQVKNISSNNLHLRVSTESGEDEVGELAGTFNNMLDRLETAFETQNNFVSNASHELGTPLTAIIGEAELALRGNRDADSLRASISRMLTEAERLNHITRSLLQLAQTGFDGKKQHWELIRTDELLFAVKQMTDRLSPGNHVSIDYSLFPEEEDKMSITGNFQLLELAITNIVTNAIKYSSNQPVSLALAATDTKNIVIVKDNGIGIPAQDLPYIFSPFFRASNTSSFEGYGIGLPLTNTIIRMHKGEIIVESRMNEGTEIRVVLPSVT</sequence>
<dbReference type="InterPro" id="IPR036890">
    <property type="entry name" value="HATPase_C_sf"/>
</dbReference>
<dbReference type="EMBL" id="CP150096">
    <property type="protein sequence ID" value="WZN45732.1"/>
    <property type="molecule type" value="Genomic_DNA"/>
</dbReference>
<evidence type="ECO:0000256" key="4">
    <source>
        <dbReference type="ARBA" id="ARBA00022475"/>
    </source>
</evidence>
<evidence type="ECO:0000313" key="18">
    <source>
        <dbReference type="Proteomes" id="UP001449657"/>
    </source>
</evidence>
<name>A0ABZ2Z2E2_9BACT</name>